<organism evidence="5 6">
    <name type="scientific">Coemansia pectinata</name>
    <dbReference type="NCBI Taxonomy" id="1052879"/>
    <lineage>
        <taxon>Eukaryota</taxon>
        <taxon>Fungi</taxon>
        <taxon>Fungi incertae sedis</taxon>
        <taxon>Zoopagomycota</taxon>
        <taxon>Kickxellomycotina</taxon>
        <taxon>Kickxellomycetes</taxon>
        <taxon>Kickxellales</taxon>
        <taxon>Kickxellaceae</taxon>
        <taxon>Coemansia</taxon>
    </lineage>
</organism>
<sequence length="225" mass="23512">MHTNFVSLVSLWRQLQFLSLVLMILVDFAIAATAADIAAIILPLASTVWAPGKSATISYRISGNPDNTSYEIDLMTGEPNNAQLVHIFDKMAVPTASGVNSVTVQVPATLPEGKYGIRLGLPNGSAWKYSQLFAVSKTGQSSDSVVKHSTPSASATRPSSSASKAKDDDEESKSHSSSRSHITIESAMDQHATVDSKPTLAGAASGNSRLAGLPALALAIVAASF</sequence>
<feature type="region of interest" description="Disordered" evidence="2">
    <location>
        <begin position="140"/>
        <end position="193"/>
    </location>
</feature>
<dbReference type="Pfam" id="PF10342">
    <property type="entry name" value="Kre9_KNH"/>
    <property type="match status" value="1"/>
</dbReference>
<keyword evidence="3" id="KW-1133">Transmembrane helix</keyword>
<protein>
    <recommendedName>
        <fullName evidence="4">Yeast cell wall synthesis Kre9/Knh1-like N-terminal domain-containing protein</fullName>
    </recommendedName>
</protein>
<evidence type="ECO:0000256" key="1">
    <source>
        <dbReference type="ARBA" id="ARBA00022729"/>
    </source>
</evidence>
<keyword evidence="6" id="KW-1185">Reference proteome</keyword>
<gene>
    <name evidence="5" type="ORF">GGI19_003515</name>
</gene>
<evidence type="ECO:0000313" key="6">
    <source>
        <dbReference type="Proteomes" id="UP001140011"/>
    </source>
</evidence>
<evidence type="ECO:0000256" key="2">
    <source>
        <dbReference type="SAM" id="MobiDB-lite"/>
    </source>
</evidence>
<name>A0A9W8GZJ2_9FUNG</name>
<dbReference type="AlphaFoldDB" id="A0A9W8GZJ2"/>
<dbReference type="EMBL" id="JANBUH010000237">
    <property type="protein sequence ID" value="KAJ2752901.1"/>
    <property type="molecule type" value="Genomic_DNA"/>
</dbReference>
<proteinExistence type="predicted"/>
<feature type="transmembrane region" description="Helical" evidence="3">
    <location>
        <begin position="20"/>
        <end position="45"/>
    </location>
</feature>
<dbReference type="InterPro" id="IPR018466">
    <property type="entry name" value="Kre9/Knh1-like_N"/>
</dbReference>
<keyword evidence="3" id="KW-0472">Membrane</keyword>
<evidence type="ECO:0000256" key="3">
    <source>
        <dbReference type="SAM" id="Phobius"/>
    </source>
</evidence>
<keyword evidence="1" id="KW-0732">Signal</keyword>
<feature type="compositionally biased region" description="Low complexity" evidence="2">
    <location>
        <begin position="175"/>
        <end position="187"/>
    </location>
</feature>
<feature type="domain" description="Yeast cell wall synthesis Kre9/Knh1-like N-terminal" evidence="4">
    <location>
        <begin position="43"/>
        <end position="135"/>
    </location>
</feature>
<keyword evidence="3" id="KW-0812">Transmembrane</keyword>
<reference evidence="5" key="1">
    <citation type="submission" date="2022-07" db="EMBL/GenBank/DDBJ databases">
        <title>Phylogenomic reconstructions and comparative analyses of Kickxellomycotina fungi.</title>
        <authorList>
            <person name="Reynolds N.K."/>
            <person name="Stajich J.E."/>
            <person name="Barry K."/>
            <person name="Grigoriev I.V."/>
            <person name="Crous P."/>
            <person name="Smith M.E."/>
        </authorList>
    </citation>
    <scope>NUCLEOTIDE SEQUENCE</scope>
    <source>
        <strain evidence="5">BCRC 34297</strain>
    </source>
</reference>
<evidence type="ECO:0000313" key="5">
    <source>
        <dbReference type="EMBL" id="KAJ2752901.1"/>
    </source>
</evidence>
<dbReference type="Proteomes" id="UP001140011">
    <property type="component" value="Unassembled WGS sequence"/>
</dbReference>
<evidence type="ECO:0000259" key="4">
    <source>
        <dbReference type="Pfam" id="PF10342"/>
    </source>
</evidence>
<comment type="caution">
    <text evidence="5">The sequence shown here is derived from an EMBL/GenBank/DDBJ whole genome shotgun (WGS) entry which is preliminary data.</text>
</comment>
<dbReference type="OrthoDB" id="5564519at2759"/>
<accession>A0A9W8GZJ2</accession>
<feature type="compositionally biased region" description="Low complexity" evidence="2">
    <location>
        <begin position="149"/>
        <end position="163"/>
    </location>
</feature>